<dbReference type="OrthoDB" id="885837at2"/>
<evidence type="ECO:0000313" key="3">
    <source>
        <dbReference type="Proteomes" id="UP000435357"/>
    </source>
</evidence>
<sequence>MEGLDNEKLITESNNKQIRLTTHRLRYHETPKRNSNFTSIMLDKISSIELTYYKSNVWLLIIGIITIPVLIGIVLIIIYYKSKRHVVSITPDGGKPIIFETKGMKRNFLESFIDKVEAASMKLKSK</sequence>
<keyword evidence="3" id="KW-1185">Reference proteome</keyword>
<evidence type="ECO:0000313" key="2">
    <source>
        <dbReference type="EMBL" id="KAB1064735.1"/>
    </source>
</evidence>
<comment type="caution">
    <text evidence="2">The sequence shown here is derived from an EMBL/GenBank/DDBJ whole genome shotgun (WGS) entry which is preliminary data.</text>
</comment>
<feature type="transmembrane region" description="Helical" evidence="1">
    <location>
        <begin position="57"/>
        <end position="80"/>
    </location>
</feature>
<evidence type="ECO:0000256" key="1">
    <source>
        <dbReference type="SAM" id="Phobius"/>
    </source>
</evidence>
<gene>
    <name evidence="2" type="ORF">F3059_05105</name>
</gene>
<dbReference type="Proteomes" id="UP000435357">
    <property type="component" value="Unassembled WGS sequence"/>
</dbReference>
<dbReference type="RefSeq" id="WP_151167054.1">
    <property type="nucleotide sequence ID" value="NZ_WACR01000004.1"/>
</dbReference>
<keyword evidence="1" id="KW-0812">Transmembrane</keyword>
<accession>A0A6N6M8M6</accession>
<keyword evidence="1" id="KW-1133">Transmembrane helix</keyword>
<keyword evidence="1" id="KW-0472">Membrane</keyword>
<organism evidence="2 3">
    <name type="scientific">Salibacter halophilus</name>
    <dbReference type="NCBI Taxonomy" id="1803916"/>
    <lineage>
        <taxon>Bacteria</taxon>
        <taxon>Pseudomonadati</taxon>
        <taxon>Bacteroidota</taxon>
        <taxon>Flavobacteriia</taxon>
        <taxon>Flavobacteriales</taxon>
        <taxon>Salibacteraceae</taxon>
        <taxon>Salibacter</taxon>
    </lineage>
</organism>
<proteinExistence type="predicted"/>
<name>A0A6N6M8M6_9FLAO</name>
<dbReference type="AlphaFoldDB" id="A0A6N6M8M6"/>
<dbReference type="EMBL" id="WACR01000004">
    <property type="protein sequence ID" value="KAB1064735.1"/>
    <property type="molecule type" value="Genomic_DNA"/>
</dbReference>
<reference evidence="2 3" key="1">
    <citation type="submission" date="2019-09" db="EMBL/GenBank/DDBJ databases">
        <title>Genomes of Cryomorphaceae.</title>
        <authorList>
            <person name="Bowman J.P."/>
        </authorList>
    </citation>
    <scope>NUCLEOTIDE SEQUENCE [LARGE SCALE GENOMIC DNA]</scope>
    <source>
        <strain evidence="2 3">KCTC 52047</strain>
    </source>
</reference>
<protein>
    <submittedName>
        <fullName evidence="2">Uncharacterized protein</fullName>
    </submittedName>
</protein>